<evidence type="ECO:0000313" key="2">
    <source>
        <dbReference type="Proteomes" id="UP000823617"/>
    </source>
</evidence>
<dbReference type="Proteomes" id="UP000823617">
    <property type="component" value="Unassembled WGS sequence"/>
</dbReference>
<evidence type="ECO:0000313" key="1">
    <source>
        <dbReference type="EMBL" id="MBO8455612.1"/>
    </source>
</evidence>
<proteinExistence type="predicted"/>
<accession>A0A9D9MZY1</accession>
<comment type="caution">
    <text evidence="1">The sequence shown here is derived from an EMBL/GenBank/DDBJ whole genome shotgun (WGS) entry which is preliminary data.</text>
</comment>
<sequence length="436" mass="46973">VTPNADATSWKYMLLASAAEAPADEAAFAQAQEMTGTQTLTLSSTADGTPLAGNTSYTLYVLPVNTDGEEITYGAIANAAATTAMPSYDTYFEMYEAGLDITIAGKTYNKETYGEASHVTSDQTISGITSDTPDIFFVDPSATLTFNTTNAVYKLVIIGNDPDTRSRMVISSQIALNQGESNTDGTFTAYNMDMDASGVGNYLFLQNRAGAYGYVGIIDCNLKMPSGRPLTYVSTTGRSYAEFVIEDSEIEIPPANQVLLFSFGGSESNHGRIVLRNNILYSEAGVSDFRVYNGTDTTLDELVFENNTVVNLWSQTNGCALYSSLKSISVFGNLFWTNKATQNMVFFRPTDTSAGTGEPYTGNPTGTVVDNNLVYKNGESTNWQWFYGGLNRVDKTGFSACNEIIAAESDPLATANFSTGTFTPAAEYSSYGAQRD</sequence>
<reference evidence="1" key="1">
    <citation type="submission" date="2020-10" db="EMBL/GenBank/DDBJ databases">
        <authorList>
            <person name="Gilroy R."/>
        </authorList>
    </citation>
    <scope>NUCLEOTIDE SEQUENCE</scope>
    <source>
        <strain evidence="1">B1-3475</strain>
    </source>
</reference>
<feature type="non-terminal residue" evidence="1">
    <location>
        <position position="1"/>
    </location>
</feature>
<name>A0A9D9MZY1_9BACT</name>
<dbReference type="AlphaFoldDB" id="A0A9D9MZY1"/>
<protein>
    <submittedName>
        <fullName evidence="1">Uncharacterized protein</fullName>
    </submittedName>
</protein>
<gene>
    <name evidence="1" type="ORF">IAC08_04325</name>
</gene>
<organism evidence="1 2">
    <name type="scientific">Candidatus Cryptobacteroides intestinigallinarum</name>
    <dbReference type="NCBI Taxonomy" id="2840767"/>
    <lineage>
        <taxon>Bacteria</taxon>
        <taxon>Pseudomonadati</taxon>
        <taxon>Bacteroidota</taxon>
        <taxon>Bacteroidia</taxon>
        <taxon>Bacteroidales</taxon>
        <taxon>Candidatus Cryptobacteroides</taxon>
    </lineage>
</organism>
<reference evidence="1" key="2">
    <citation type="journal article" date="2021" name="PeerJ">
        <title>Extensive microbial diversity within the chicken gut microbiome revealed by metagenomics and culture.</title>
        <authorList>
            <person name="Gilroy R."/>
            <person name="Ravi A."/>
            <person name="Getino M."/>
            <person name="Pursley I."/>
            <person name="Horton D.L."/>
            <person name="Alikhan N.F."/>
            <person name="Baker D."/>
            <person name="Gharbi K."/>
            <person name="Hall N."/>
            <person name="Watson M."/>
            <person name="Adriaenssens E.M."/>
            <person name="Foster-Nyarko E."/>
            <person name="Jarju S."/>
            <person name="Secka A."/>
            <person name="Antonio M."/>
            <person name="Oren A."/>
            <person name="Chaudhuri R.R."/>
            <person name="La Ragione R."/>
            <person name="Hildebrand F."/>
            <person name="Pallen M.J."/>
        </authorList>
    </citation>
    <scope>NUCLEOTIDE SEQUENCE</scope>
    <source>
        <strain evidence="1">B1-3475</strain>
    </source>
</reference>
<dbReference type="EMBL" id="JADIMK010000041">
    <property type="protein sequence ID" value="MBO8455612.1"/>
    <property type="molecule type" value="Genomic_DNA"/>
</dbReference>